<proteinExistence type="predicted"/>
<reference evidence="1 2" key="1">
    <citation type="journal article" date="2020" name="ISME J.">
        <title>Uncovering the hidden diversity of litter-decomposition mechanisms in mushroom-forming fungi.</title>
        <authorList>
            <person name="Floudas D."/>
            <person name="Bentzer J."/>
            <person name="Ahren D."/>
            <person name="Johansson T."/>
            <person name="Persson P."/>
            <person name="Tunlid A."/>
        </authorList>
    </citation>
    <scope>NUCLEOTIDE SEQUENCE [LARGE SCALE GENOMIC DNA]</scope>
    <source>
        <strain evidence="1 2">CBS 146.42</strain>
    </source>
</reference>
<gene>
    <name evidence="1" type="ORF">D9756_000188</name>
</gene>
<comment type="caution">
    <text evidence="1">The sequence shown here is derived from an EMBL/GenBank/DDBJ whole genome shotgun (WGS) entry which is preliminary data.</text>
</comment>
<dbReference type="Proteomes" id="UP000559027">
    <property type="component" value="Unassembled WGS sequence"/>
</dbReference>
<name>A0A8H5GFZ5_9AGAR</name>
<evidence type="ECO:0000313" key="2">
    <source>
        <dbReference type="Proteomes" id="UP000559027"/>
    </source>
</evidence>
<organism evidence="1 2">
    <name type="scientific">Leucocoprinus leucothites</name>
    <dbReference type="NCBI Taxonomy" id="201217"/>
    <lineage>
        <taxon>Eukaryota</taxon>
        <taxon>Fungi</taxon>
        <taxon>Dikarya</taxon>
        <taxon>Basidiomycota</taxon>
        <taxon>Agaricomycotina</taxon>
        <taxon>Agaricomycetes</taxon>
        <taxon>Agaricomycetidae</taxon>
        <taxon>Agaricales</taxon>
        <taxon>Agaricineae</taxon>
        <taxon>Agaricaceae</taxon>
        <taxon>Leucocoprinus</taxon>
    </lineage>
</organism>
<keyword evidence="2" id="KW-1185">Reference proteome</keyword>
<dbReference type="AlphaFoldDB" id="A0A8H5GFZ5"/>
<evidence type="ECO:0000313" key="1">
    <source>
        <dbReference type="EMBL" id="KAF5364339.1"/>
    </source>
</evidence>
<dbReference type="OrthoDB" id="3262423at2759"/>
<dbReference type="EMBL" id="JAACJO010000001">
    <property type="protein sequence ID" value="KAF5364339.1"/>
    <property type="molecule type" value="Genomic_DNA"/>
</dbReference>
<protein>
    <submittedName>
        <fullName evidence="1">Uncharacterized protein</fullName>
    </submittedName>
</protein>
<sequence length="210" mass="23247">MHTTIIPCFLSLSCHDFTFLEALATPYTINFALFRYIRHATQGSTRRKEKERASEEIAARATRPALVAKAVWWKPPKTDAPLSLKERFLEGEVHLPKALVSSCDFPLFNIEYAIELLPFILPSFTPSRETQWNGVADGQEKKDEAYASLVKQAVDITSFHEFGPVPVAFTTRVAGGVAGDKPDDAYSVPSWGAWNAGGVTLDAFPSTTLR</sequence>
<accession>A0A8H5GFZ5</accession>